<evidence type="ECO:0000313" key="2">
    <source>
        <dbReference type="Proteomes" id="UP001610563"/>
    </source>
</evidence>
<dbReference type="EMBL" id="JBFTWV010000184">
    <property type="protein sequence ID" value="KAL2784327.1"/>
    <property type="molecule type" value="Genomic_DNA"/>
</dbReference>
<dbReference type="PANTHER" id="PTHR39697:SF2">
    <property type="entry name" value="CYANOVIRIN-N DOMAIN-CONTAINING PROTEIN"/>
    <property type="match status" value="1"/>
</dbReference>
<accession>A0ABR4FM78</accession>
<keyword evidence="2" id="KW-1185">Reference proteome</keyword>
<gene>
    <name evidence="1" type="ORF">BJX66DRAFT_344145</name>
</gene>
<dbReference type="PANTHER" id="PTHR39697">
    <property type="entry name" value="RICIN B LECTIN DOMAIN-CONTAINING PROTEIN-RELATED"/>
    <property type="match status" value="1"/>
</dbReference>
<proteinExistence type="predicted"/>
<protein>
    <submittedName>
        <fullName evidence="1">Uncharacterized protein</fullName>
    </submittedName>
</protein>
<reference evidence="1 2" key="1">
    <citation type="submission" date="2024-07" db="EMBL/GenBank/DDBJ databases">
        <title>Section-level genome sequencing and comparative genomics of Aspergillus sections Usti and Cavernicolus.</title>
        <authorList>
            <consortium name="Lawrence Berkeley National Laboratory"/>
            <person name="Nybo J.L."/>
            <person name="Vesth T.C."/>
            <person name="Theobald S."/>
            <person name="Frisvad J.C."/>
            <person name="Larsen T.O."/>
            <person name="Kjaerboelling I."/>
            <person name="Rothschild-Mancinelli K."/>
            <person name="Lyhne E.K."/>
            <person name="Kogle M.E."/>
            <person name="Barry K."/>
            <person name="Clum A."/>
            <person name="Na H."/>
            <person name="Ledsgaard L."/>
            <person name="Lin J."/>
            <person name="Lipzen A."/>
            <person name="Kuo A."/>
            <person name="Riley R."/>
            <person name="Mondo S."/>
            <person name="Labutti K."/>
            <person name="Haridas S."/>
            <person name="Pangalinan J."/>
            <person name="Salamov A.A."/>
            <person name="Simmons B.A."/>
            <person name="Magnuson J.K."/>
            <person name="Chen J."/>
            <person name="Drula E."/>
            <person name="Henrissat B."/>
            <person name="Wiebenga A."/>
            <person name="Lubbers R.J."/>
            <person name="Gomes A.C."/>
            <person name="Makela M.R."/>
            <person name="Stajich J."/>
            <person name="Grigoriev I.V."/>
            <person name="Mortensen U.H."/>
            <person name="De Vries R.P."/>
            <person name="Baker S.E."/>
            <person name="Andersen M.R."/>
        </authorList>
    </citation>
    <scope>NUCLEOTIDE SEQUENCE [LARGE SCALE GENOMIC DNA]</scope>
    <source>
        <strain evidence="1 2">CBS 209.92</strain>
    </source>
</reference>
<organism evidence="1 2">
    <name type="scientific">Aspergillus keveii</name>
    <dbReference type="NCBI Taxonomy" id="714993"/>
    <lineage>
        <taxon>Eukaryota</taxon>
        <taxon>Fungi</taxon>
        <taxon>Dikarya</taxon>
        <taxon>Ascomycota</taxon>
        <taxon>Pezizomycotina</taxon>
        <taxon>Eurotiomycetes</taxon>
        <taxon>Eurotiomycetidae</taxon>
        <taxon>Eurotiales</taxon>
        <taxon>Aspergillaceae</taxon>
        <taxon>Aspergillus</taxon>
        <taxon>Aspergillus subgen. Nidulantes</taxon>
    </lineage>
</organism>
<dbReference type="Proteomes" id="UP001610563">
    <property type="component" value="Unassembled WGS sequence"/>
</dbReference>
<name>A0ABR4FM78_9EURO</name>
<evidence type="ECO:0000313" key="1">
    <source>
        <dbReference type="EMBL" id="KAL2784327.1"/>
    </source>
</evidence>
<comment type="caution">
    <text evidence="1">The sequence shown here is derived from an EMBL/GenBank/DDBJ whole genome shotgun (WGS) entry which is preliminary data.</text>
</comment>
<sequence>MSLLATRTRRAPFFEPDLLSKFSTARVGVPPHANETFLIRDRKTGLVIALKDGKLGLYPEEKDHGDGFGLGSKPHQHGRGSHWQCVVNEELWLGFKSSMSGQFIGHGGVENDWRFIAKKDHHEWWECFCAKESLDGGNVLLVKYDHGFRAMKAGGREGRELVVAGKKEDGTVWDFIKVE</sequence>